<gene>
    <name evidence="1" type="ORF">CEXT_183221</name>
</gene>
<evidence type="ECO:0000313" key="2">
    <source>
        <dbReference type="Proteomes" id="UP001054945"/>
    </source>
</evidence>
<dbReference type="AlphaFoldDB" id="A0AAV4Y9J5"/>
<reference evidence="1 2" key="1">
    <citation type="submission" date="2021-06" db="EMBL/GenBank/DDBJ databases">
        <title>Caerostris extrusa draft genome.</title>
        <authorList>
            <person name="Kono N."/>
            <person name="Arakawa K."/>
        </authorList>
    </citation>
    <scope>NUCLEOTIDE SEQUENCE [LARGE SCALE GENOMIC DNA]</scope>
</reference>
<organism evidence="1 2">
    <name type="scientific">Caerostris extrusa</name>
    <name type="common">Bark spider</name>
    <name type="synonym">Caerostris bankana</name>
    <dbReference type="NCBI Taxonomy" id="172846"/>
    <lineage>
        <taxon>Eukaryota</taxon>
        <taxon>Metazoa</taxon>
        <taxon>Ecdysozoa</taxon>
        <taxon>Arthropoda</taxon>
        <taxon>Chelicerata</taxon>
        <taxon>Arachnida</taxon>
        <taxon>Araneae</taxon>
        <taxon>Araneomorphae</taxon>
        <taxon>Entelegynae</taxon>
        <taxon>Araneoidea</taxon>
        <taxon>Araneidae</taxon>
        <taxon>Caerostris</taxon>
    </lineage>
</organism>
<name>A0AAV4Y9J5_CAEEX</name>
<dbReference type="Proteomes" id="UP001054945">
    <property type="component" value="Unassembled WGS sequence"/>
</dbReference>
<protein>
    <submittedName>
        <fullName evidence="1">Uncharacterized protein</fullName>
    </submittedName>
</protein>
<keyword evidence="2" id="KW-1185">Reference proteome</keyword>
<proteinExistence type="predicted"/>
<comment type="caution">
    <text evidence="1">The sequence shown here is derived from an EMBL/GenBank/DDBJ whole genome shotgun (WGS) entry which is preliminary data.</text>
</comment>
<sequence length="106" mass="11956">MSQLKRNNSMRKAKKRLQNLHIMDLRDKNVSTPLLVIEVCNPIMTWAEQKLLSIATLLEEGGIRSISIPIGYGHAALHGLARSANKRGVRQSNYLCNLFHGTLMLF</sequence>
<accession>A0AAV4Y9J5</accession>
<evidence type="ECO:0000313" key="1">
    <source>
        <dbReference type="EMBL" id="GIZ02616.1"/>
    </source>
</evidence>
<dbReference type="EMBL" id="BPLR01018834">
    <property type="protein sequence ID" value="GIZ02616.1"/>
    <property type="molecule type" value="Genomic_DNA"/>
</dbReference>